<accession>A0A160DEP9</accession>
<name>A0A160DEP9_9CAUD</name>
<reference evidence="1 2" key="1">
    <citation type="submission" date="2016-03" db="EMBL/GenBank/DDBJ databases">
        <authorList>
            <person name="Montgomery M.T."/>
            <person name="Guerrero C.A."/>
            <person name="Mavrich T.N."/>
            <person name="Pope W.H."/>
            <person name="Garlena R.A."/>
            <person name="Russell D.A."/>
            <person name="Jacobs-Sera D."/>
            <person name="Hendrix R.W."/>
            <person name="Hatfull G.F."/>
        </authorList>
    </citation>
    <scope>NUCLEOTIDE SEQUENCE [LARGE SCALE GENOMIC DNA]</scope>
</reference>
<dbReference type="Proteomes" id="UP000201458">
    <property type="component" value="Segment"/>
</dbReference>
<dbReference type="EMBL" id="KU998244">
    <property type="protein sequence ID" value="ANA86329.1"/>
    <property type="molecule type" value="Genomic_DNA"/>
</dbReference>
<keyword evidence="2" id="KW-1185">Reference proteome</keyword>
<dbReference type="KEGG" id="vg:28378632"/>
<dbReference type="GeneID" id="28378632"/>
<sequence>MSYVVTWNIDNDDAESPIDAATSALGVLRRTYMGDPDGANVFEVLDTETGKKFRVDLGAFETEEIR</sequence>
<gene>
    <name evidence="1" type="primary">174</name>
    <name evidence="1" type="ORF">PBI_SMOOTHIE_174</name>
</gene>
<organism evidence="1 2">
    <name type="scientific">Gordonia phage Smoothie</name>
    <dbReference type="NCBI Taxonomy" id="1838078"/>
    <lineage>
        <taxon>Viruses</taxon>
        <taxon>Duplodnaviria</taxon>
        <taxon>Heunggongvirae</taxon>
        <taxon>Uroviricota</taxon>
        <taxon>Caudoviricetes</taxon>
        <taxon>Smoothievirus</taxon>
        <taxon>Smoothievirus smoothie</taxon>
    </lineage>
</organism>
<evidence type="ECO:0000313" key="1">
    <source>
        <dbReference type="EMBL" id="ANA86329.1"/>
    </source>
</evidence>
<evidence type="ECO:0000313" key="2">
    <source>
        <dbReference type="Proteomes" id="UP000201458"/>
    </source>
</evidence>
<dbReference type="RefSeq" id="YP_009269287.1">
    <property type="nucleotide sequence ID" value="NC_030696.1"/>
</dbReference>
<protein>
    <submittedName>
        <fullName evidence="1">Uncharacterized protein</fullName>
    </submittedName>
</protein>
<proteinExistence type="predicted"/>